<organism evidence="1 2">
    <name type="scientific">Oesophagostomum dentatum</name>
    <name type="common">Nodular worm</name>
    <dbReference type="NCBI Taxonomy" id="61180"/>
    <lineage>
        <taxon>Eukaryota</taxon>
        <taxon>Metazoa</taxon>
        <taxon>Ecdysozoa</taxon>
        <taxon>Nematoda</taxon>
        <taxon>Chromadorea</taxon>
        <taxon>Rhabditida</taxon>
        <taxon>Rhabditina</taxon>
        <taxon>Rhabditomorpha</taxon>
        <taxon>Strongyloidea</taxon>
        <taxon>Strongylidae</taxon>
        <taxon>Oesophagostomum</taxon>
    </lineage>
</organism>
<protein>
    <submittedName>
        <fullName evidence="1">Uncharacterized protein</fullName>
    </submittedName>
</protein>
<dbReference type="Proteomes" id="UP000053660">
    <property type="component" value="Unassembled WGS sequence"/>
</dbReference>
<dbReference type="AlphaFoldDB" id="A0A0B1SFR0"/>
<sequence>MPSGDTLRRLLYMLDNMSVIVSVYGASFPDSSFSYDFLQLYAIGWLRGDVEITHITTPVREATDVYVLAKFLDPEILPSPDNCYRFSKTSGEEMHISYRDGLMTVNCAYM</sequence>
<proteinExistence type="predicted"/>
<gene>
    <name evidence="1" type="ORF">OESDEN_17919</name>
</gene>
<reference evidence="1 2" key="1">
    <citation type="submission" date="2014-03" db="EMBL/GenBank/DDBJ databases">
        <title>Draft genome of the hookworm Oesophagostomum dentatum.</title>
        <authorList>
            <person name="Mitreva M."/>
        </authorList>
    </citation>
    <scope>NUCLEOTIDE SEQUENCE [LARGE SCALE GENOMIC DNA]</scope>
    <source>
        <strain evidence="1 2">OD-Hann</strain>
    </source>
</reference>
<keyword evidence="2" id="KW-1185">Reference proteome</keyword>
<evidence type="ECO:0000313" key="1">
    <source>
        <dbReference type="EMBL" id="KHJ82387.1"/>
    </source>
</evidence>
<accession>A0A0B1SFR0</accession>
<name>A0A0B1SFR0_OESDE</name>
<evidence type="ECO:0000313" key="2">
    <source>
        <dbReference type="Proteomes" id="UP000053660"/>
    </source>
</evidence>
<dbReference type="EMBL" id="KN579948">
    <property type="protein sequence ID" value="KHJ82387.1"/>
    <property type="molecule type" value="Genomic_DNA"/>
</dbReference>